<feature type="domain" description="ATPase AAA-type core" evidence="1">
    <location>
        <begin position="53"/>
        <end position="129"/>
    </location>
</feature>
<keyword evidence="2" id="KW-0547">Nucleotide-binding</keyword>
<dbReference type="AlphaFoldDB" id="A0A2J0UAK5"/>
<comment type="caution">
    <text evidence="2">The sequence shown here is derived from an EMBL/GenBank/DDBJ whole genome shotgun (WGS) entry which is preliminary data.</text>
</comment>
<sequence>MDTPGALRLEVDFRSNVATLGGTRLGRKRLGAYLRLFDDNLLRLMDIEVEKLGHPPFSLKRASSGEQCLLVLMLGIAGHIQDNSLVLIDEPEISLHPEWQERFMALLQSAFSPYSGCQFVIATHSPQIIARLNGPGSFIYHLRKGKLYPASQFQRRSADFQLAELFDAPGMMNEYISRVCFNLIAQVRVGRPLTREMKGEMEWLFQVRNKLDPSDKLISLIDSLSALLKEERA</sequence>
<dbReference type="InterPro" id="IPR027417">
    <property type="entry name" value="P-loop_NTPase"/>
</dbReference>
<dbReference type="Gene3D" id="3.40.50.300">
    <property type="entry name" value="P-loop containing nucleotide triphosphate hydrolases"/>
    <property type="match status" value="1"/>
</dbReference>
<proteinExistence type="predicted"/>
<accession>A0A2J0UAK5</accession>
<organism evidence="2 3">
    <name type="scientific">Stenotrophomonas maltophilia</name>
    <name type="common">Pseudomonas maltophilia</name>
    <name type="synonym">Xanthomonas maltophilia</name>
    <dbReference type="NCBI Taxonomy" id="40324"/>
    <lineage>
        <taxon>Bacteria</taxon>
        <taxon>Pseudomonadati</taxon>
        <taxon>Pseudomonadota</taxon>
        <taxon>Gammaproteobacteria</taxon>
        <taxon>Lysobacterales</taxon>
        <taxon>Lysobacteraceae</taxon>
        <taxon>Stenotrophomonas</taxon>
        <taxon>Stenotrophomonas maltophilia group</taxon>
    </lineage>
</organism>
<evidence type="ECO:0000313" key="2">
    <source>
        <dbReference type="EMBL" id="PJL28073.1"/>
    </source>
</evidence>
<dbReference type="SUPFAM" id="SSF52540">
    <property type="entry name" value="P-loop containing nucleoside triphosphate hydrolases"/>
    <property type="match status" value="1"/>
</dbReference>
<gene>
    <name evidence="2" type="ORF">B9Y64_12605</name>
</gene>
<protein>
    <submittedName>
        <fullName evidence="2">ATP-binding protein</fullName>
    </submittedName>
</protein>
<reference evidence="2 3" key="1">
    <citation type="journal article" date="2017" name="Front. Microbiol.">
        <title>Double-Face Meets the Bacterial World: The Opportunistic Pathogen Stenotrophomonas maltophilia.</title>
        <authorList>
            <person name="Lira F."/>
            <person name="Berg G."/>
            <person name="Martinez J.L."/>
        </authorList>
    </citation>
    <scope>NUCLEOTIDE SEQUENCE [LARGE SCALE GENOMIC DNA]</scope>
    <source>
        <strain evidence="2 3">EA1</strain>
    </source>
</reference>
<keyword evidence="2" id="KW-0067">ATP-binding</keyword>
<dbReference type="Pfam" id="PF13304">
    <property type="entry name" value="AAA_21"/>
    <property type="match status" value="1"/>
</dbReference>
<dbReference type="Proteomes" id="UP000230167">
    <property type="component" value="Unassembled WGS sequence"/>
</dbReference>
<dbReference type="PANTHER" id="PTHR43581">
    <property type="entry name" value="ATP/GTP PHOSPHATASE"/>
    <property type="match status" value="1"/>
</dbReference>
<evidence type="ECO:0000313" key="3">
    <source>
        <dbReference type="Proteomes" id="UP000230167"/>
    </source>
</evidence>
<name>A0A2J0UAK5_STEMA</name>
<dbReference type="PANTHER" id="PTHR43581:SF2">
    <property type="entry name" value="EXCINUCLEASE ATPASE SUBUNIT"/>
    <property type="match status" value="1"/>
</dbReference>
<dbReference type="OrthoDB" id="9815944at2"/>
<dbReference type="EMBL" id="NEQV01000004">
    <property type="protein sequence ID" value="PJL28073.1"/>
    <property type="molecule type" value="Genomic_DNA"/>
</dbReference>
<dbReference type="GO" id="GO:0005524">
    <property type="term" value="F:ATP binding"/>
    <property type="evidence" value="ECO:0007669"/>
    <property type="project" value="UniProtKB-KW"/>
</dbReference>
<evidence type="ECO:0000259" key="1">
    <source>
        <dbReference type="Pfam" id="PF13304"/>
    </source>
</evidence>
<dbReference type="GO" id="GO:0016887">
    <property type="term" value="F:ATP hydrolysis activity"/>
    <property type="evidence" value="ECO:0007669"/>
    <property type="project" value="InterPro"/>
</dbReference>
<dbReference type="InterPro" id="IPR051396">
    <property type="entry name" value="Bact_Antivir_Def_Nuclease"/>
</dbReference>
<dbReference type="InterPro" id="IPR003959">
    <property type="entry name" value="ATPase_AAA_core"/>
</dbReference>